<dbReference type="EMBL" id="HQ337022">
    <property type="protein sequence ID" value="AGG54680.1"/>
    <property type="molecule type" value="Genomic_DNA"/>
</dbReference>
<keyword evidence="2" id="KW-1185">Reference proteome</keyword>
<protein>
    <submittedName>
        <fullName evidence="1">Uncharacterized protein</fullName>
    </submittedName>
</protein>
<gene>
    <name evidence="1" type="ORF">PROG_00027</name>
</gene>
<proteinExistence type="predicted"/>
<accession>M1T3J5</accession>
<name>M1T3J5_9CAUD</name>
<dbReference type="GeneID" id="15009165"/>
<evidence type="ECO:0000313" key="2">
    <source>
        <dbReference type="Proteomes" id="UP000201285"/>
    </source>
</evidence>
<dbReference type="Proteomes" id="UP000201285">
    <property type="component" value="Segment"/>
</dbReference>
<dbReference type="RefSeq" id="YP_007672677.1">
    <property type="nucleotide sequence ID" value="NC_020835.1"/>
</dbReference>
<sequence>MELTPKQEEVLMIISEQEGRHPSQMLSLLMDNGVDFWYCDNVAPFVSKRGKITDTSGTGLWEDAQNYHKINA</sequence>
<evidence type="ECO:0000313" key="1">
    <source>
        <dbReference type="EMBL" id="AGG54680.1"/>
    </source>
</evidence>
<dbReference type="KEGG" id="vg:15009165"/>
<reference evidence="1 2" key="1">
    <citation type="submission" date="2010-10" db="EMBL/GenBank/DDBJ databases">
        <title>The Genome Sequence of Prochlorococcus phage P-SSP10.</title>
        <authorList>
            <consortium name="The Broad Institute Genome Sequencing Platform"/>
            <person name="Henn M.R."/>
            <person name="Sullivan M.S."/>
            <person name="Osburne M.S."/>
            <person name="Levin J."/>
            <person name="Malboeuf C."/>
            <person name="Casali M."/>
            <person name="Russ C."/>
            <person name="Lennon N."/>
            <person name="Chapman S.B."/>
            <person name="Erlich R."/>
            <person name="Young S.K."/>
            <person name="Yandava C."/>
            <person name="Zeng Q."/>
            <person name="Alvarado L."/>
            <person name="Anderson S."/>
            <person name="Berlin A."/>
            <person name="Chen Z."/>
            <person name="Freedman E."/>
            <person name="Gellesch M."/>
            <person name="Goldberg J."/>
            <person name="Green L."/>
            <person name="Griggs A."/>
            <person name="Gujja S."/>
            <person name="Heilman E.R."/>
            <person name="Heiman D."/>
            <person name="Hollinger A."/>
            <person name="Howarth C."/>
            <person name="Larson L."/>
            <person name="Mehta T."/>
            <person name="Pearson M."/>
            <person name="Roberts A."/>
            <person name="Ryan E."/>
            <person name="Saif S."/>
            <person name="Shea T."/>
            <person name="Shenoy N."/>
            <person name="Sisk P."/>
            <person name="Stolte C."/>
            <person name="Sykes S."/>
            <person name="White J."/>
            <person name="Yu Q."/>
            <person name="Coleman M.L."/>
            <person name="Huang K.H."/>
            <person name="Weigele P.R."/>
            <person name="DeFrancesco A.S."/>
            <person name="Kern S.E."/>
            <person name="Thompson L.R."/>
            <person name="Fu R."/>
            <person name="Hombeck B."/>
            <person name="Chisholm S.W."/>
            <person name="Haas B."/>
            <person name="Nusbaum C."/>
            <person name="Birren B."/>
        </authorList>
    </citation>
    <scope>NUCLEOTIDE SEQUENCE [LARGE SCALE GENOMIC DNA]</scope>
    <source>
        <strain evidence="1 2">P-SSP10</strain>
    </source>
</reference>
<organism evidence="1 2">
    <name type="scientific">Prochlorococcus phage P-SSP10</name>
    <dbReference type="NCBI Taxonomy" id="885867"/>
    <lineage>
        <taxon>Viruses</taxon>
        <taxon>Duplodnaviria</taxon>
        <taxon>Heunggongvirae</taxon>
        <taxon>Uroviricota</taxon>
        <taxon>Caudoviricetes</taxon>
        <taxon>Autographivirales</taxon>
        <taxon>Sechaudvirinae</taxon>
        <taxon>Tangaroavirus</taxon>
        <taxon>Tangaroavirus PSSP10</taxon>
    </lineage>
</organism>